<reference evidence="3 4" key="1">
    <citation type="submission" date="2023-07" db="EMBL/GenBank/DDBJ databases">
        <title>Comparative genomics of wheat-associated soil bacteria to identify genetic determinants of phenazine resistance.</title>
        <authorList>
            <person name="Mouncey N."/>
        </authorList>
    </citation>
    <scope>NUCLEOTIDE SEQUENCE [LARGE SCALE GENOMIC DNA]</scope>
    <source>
        <strain evidence="3 4">B2I6</strain>
    </source>
</reference>
<keyword evidence="2" id="KW-1133">Transmembrane helix</keyword>
<comment type="caution">
    <text evidence="3">The sequence shown here is derived from an EMBL/GenBank/DDBJ whole genome shotgun (WGS) entry which is preliminary data.</text>
</comment>
<evidence type="ECO:0000313" key="3">
    <source>
        <dbReference type="EMBL" id="MDQ0582286.1"/>
    </source>
</evidence>
<dbReference type="Proteomes" id="UP001230654">
    <property type="component" value="Unassembled WGS sequence"/>
</dbReference>
<feature type="transmembrane region" description="Helical" evidence="2">
    <location>
        <begin position="239"/>
        <end position="259"/>
    </location>
</feature>
<sequence>MNPPPEGVGRGPATQAPGRHPDGRHGLAFPALTPLPGEVSPSLRTALSAVLVALSCLLVPFGALAAWAAYGLTDTRGYVATMAPLASDPAVRNAVADTVGDGVAREAGMDPAFLRDAVRSFTATRAYRTAWDAGNEAAHTAVMKALNDESADRDSRPVTVDLAAVTSPLKHRMTADHVPFADRLPVEHTRVALLPPAELTALRKGYHVLDVAGFWLPLAAVVFAVAGISVAVSRRRAVTATALGTALGGALLGLAVAVARRLTLSDLPDATHRPAAGAVYDALTATLRTASWLLLALGLTVAAATWLIRRHSPAVRLLRRRPVCAAPVPAPPPEPTRVRA</sequence>
<evidence type="ECO:0000256" key="2">
    <source>
        <dbReference type="SAM" id="Phobius"/>
    </source>
</evidence>
<evidence type="ECO:0000256" key="1">
    <source>
        <dbReference type="SAM" id="MobiDB-lite"/>
    </source>
</evidence>
<organism evidence="3 4">
    <name type="scientific">Streptomyces rishiriensis</name>
    <dbReference type="NCBI Taxonomy" id="68264"/>
    <lineage>
        <taxon>Bacteria</taxon>
        <taxon>Bacillati</taxon>
        <taxon>Actinomycetota</taxon>
        <taxon>Actinomycetes</taxon>
        <taxon>Kitasatosporales</taxon>
        <taxon>Streptomycetaceae</taxon>
        <taxon>Streptomyces</taxon>
    </lineage>
</organism>
<feature type="region of interest" description="Disordered" evidence="1">
    <location>
        <begin position="1"/>
        <end position="28"/>
    </location>
</feature>
<evidence type="ECO:0000313" key="4">
    <source>
        <dbReference type="Proteomes" id="UP001230654"/>
    </source>
</evidence>
<name>A0ABU0NT22_STRRH</name>
<proteinExistence type="predicted"/>
<gene>
    <name evidence="3" type="ORF">QF030_004464</name>
</gene>
<feature type="transmembrane region" description="Helical" evidence="2">
    <location>
        <begin position="46"/>
        <end position="70"/>
    </location>
</feature>
<feature type="transmembrane region" description="Helical" evidence="2">
    <location>
        <begin position="212"/>
        <end position="232"/>
    </location>
</feature>
<keyword evidence="2" id="KW-0472">Membrane</keyword>
<keyword evidence="4" id="KW-1185">Reference proteome</keyword>
<protein>
    <recommendedName>
        <fullName evidence="5">Integral membrane protein</fullName>
    </recommendedName>
</protein>
<keyword evidence="2" id="KW-0812">Transmembrane</keyword>
<dbReference type="EMBL" id="JAUSWV010000002">
    <property type="protein sequence ID" value="MDQ0582286.1"/>
    <property type="molecule type" value="Genomic_DNA"/>
</dbReference>
<accession>A0ABU0NT22</accession>
<evidence type="ECO:0008006" key="5">
    <source>
        <dbReference type="Google" id="ProtNLM"/>
    </source>
</evidence>
<feature type="transmembrane region" description="Helical" evidence="2">
    <location>
        <begin position="290"/>
        <end position="308"/>
    </location>
</feature>